<feature type="compositionally biased region" description="Polar residues" evidence="1">
    <location>
        <begin position="451"/>
        <end position="466"/>
    </location>
</feature>
<dbReference type="Proteomes" id="UP000009131">
    <property type="component" value="Unassembled WGS sequence"/>
</dbReference>
<organism evidence="2 3">
    <name type="scientific">Mixia osmundae (strain CBS 9802 / IAM 14324 / JCM 22182 / KY 12970)</name>
    <dbReference type="NCBI Taxonomy" id="764103"/>
    <lineage>
        <taxon>Eukaryota</taxon>
        <taxon>Fungi</taxon>
        <taxon>Dikarya</taxon>
        <taxon>Basidiomycota</taxon>
        <taxon>Pucciniomycotina</taxon>
        <taxon>Mixiomycetes</taxon>
        <taxon>Mixiales</taxon>
        <taxon>Mixiaceae</taxon>
        <taxon>Mixia</taxon>
    </lineage>
</organism>
<accession>G7EAE8</accession>
<evidence type="ECO:0000256" key="1">
    <source>
        <dbReference type="SAM" id="MobiDB-lite"/>
    </source>
</evidence>
<dbReference type="HOGENOM" id="CLU_507229_0_0_1"/>
<sequence length="537" mass="59655">MAPRAPKSSCSKPAASEEVSVSSIAPRKKRRTGYTRRRRYPSISPPPDYSSIREELAAKFGPRNPATDIPPWQENVQPRWMEDRPRRHRYRSVGEDESFMELCRLRRSMMGPIPRASDLAASCTPTTISDLAARSSEPAERPGQDPLHPVDSSIGHGQQPAVAPRADARSADVRHAGLDGASRRISPGEVETQQYPAVTQDASSQPADDRSASATTSWRDSIVADLQSRKQVCDKVLSSVEGHRQQKQILIDTYESSHPGKISANCKRASTLEYTDNEGRKHAMPLHTASWEDTLVKHTEPKLGSSIPHQTYDQLRKPASEYAKVFNDFRHNAMRKTIRDFADCPEQVYLTVGLRTDTSIASGDGDSIADPRVAWVEASAGLVDNEELLQPALDFLEAYFTKGKQLRASYTRDTTTPGGTISVLEHKRKMHELEQRYQESEQRLRELQHQLAESSRTGASSASIDTGGSASRGNRGRAVRNHKSAARNHRRAARNYERAGQGDTGVRRTLREKKSSSPLRQRSCMLIGLDNDVVDGT</sequence>
<protein>
    <submittedName>
        <fullName evidence="2">Uncharacterized protein</fullName>
    </submittedName>
</protein>
<dbReference type="InParanoid" id="G7EAE8"/>
<reference evidence="2 3" key="2">
    <citation type="journal article" date="2012" name="Open Biol.">
        <title>Characteristics of nucleosomes and linker DNA regions on the genome of the basidiomycete Mixia osmundae revealed by mono- and dinucleosome mapping.</title>
        <authorList>
            <person name="Nishida H."/>
            <person name="Kondo S."/>
            <person name="Matsumoto T."/>
            <person name="Suzuki Y."/>
            <person name="Yoshikawa H."/>
            <person name="Taylor T.D."/>
            <person name="Sugiyama J."/>
        </authorList>
    </citation>
    <scope>NUCLEOTIDE SEQUENCE [LARGE SCALE GENOMIC DNA]</scope>
    <source>
        <strain evidence="3">CBS 9802 / IAM 14324 / JCM 22182 / KY 12970</strain>
    </source>
</reference>
<feature type="region of interest" description="Disordered" evidence="1">
    <location>
        <begin position="446"/>
        <end position="519"/>
    </location>
</feature>
<gene>
    <name evidence="2" type="primary">Mo06511</name>
    <name evidence="2" type="ORF">E5Q_06511</name>
</gene>
<feature type="compositionally biased region" description="Basic and acidic residues" evidence="1">
    <location>
        <begin position="166"/>
        <end position="177"/>
    </location>
</feature>
<reference evidence="2 3" key="1">
    <citation type="journal article" date="2011" name="J. Gen. Appl. Microbiol.">
        <title>Draft genome sequencing of the enigmatic basidiomycete Mixia osmundae.</title>
        <authorList>
            <person name="Nishida H."/>
            <person name="Nagatsuka Y."/>
            <person name="Sugiyama J."/>
        </authorList>
    </citation>
    <scope>NUCLEOTIDE SEQUENCE [LARGE SCALE GENOMIC DNA]</scope>
    <source>
        <strain evidence="3">CBS 9802 / IAM 14324 / JCM 22182 / KY 12970</strain>
    </source>
</reference>
<dbReference type="AlphaFoldDB" id="G7EAE8"/>
<dbReference type="RefSeq" id="XP_014570922.1">
    <property type="nucleotide sequence ID" value="XM_014715436.1"/>
</dbReference>
<feature type="compositionally biased region" description="Low complexity" evidence="1">
    <location>
        <begin position="1"/>
        <end position="23"/>
    </location>
</feature>
<comment type="caution">
    <text evidence="2">The sequence shown here is derived from an EMBL/GenBank/DDBJ whole genome shotgun (WGS) entry which is preliminary data.</text>
</comment>
<evidence type="ECO:0000313" key="3">
    <source>
        <dbReference type="Proteomes" id="UP000009131"/>
    </source>
</evidence>
<feature type="compositionally biased region" description="Polar residues" evidence="1">
    <location>
        <begin position="191"/>
        <end position="216"/>
    </location>
</feature>
<feature type="region of interest" description="Disordered" evidence="1">
    <location>
        <begin position="1"/>
        <end position="80"/>
    </location>
</feature>
<feature type="compositionally biased region" description="Basic residues" evidence="1">
    <location>
        <begin position="474"/>
        <end position="493"/>
    </location>
</feature>
<name>G7EAE8_MIXOS</name>
<dbReference type="EMBL" id="BABT02000240">
    <property type="protein sequence ID" value="GAA99808.1"/>
    <property type="molecule type" value="Genomic_DNA"/>
</dbReference>
<feature type="compositionally biased region" description="Basic residues" evidence="1">
    <location>
        <begin position="26"/>
        <end position="40"/>
    </location>
</feature>
<keyword evidence="3" id="KW-1185">Reference proteome</keyword>
<feature type="region of interest" description="Disordered" evidence="1">
    <location>
        <begin position="133"/>
        <end position="216"/>
    </location>
</feature>
<evidence type="ECO:0000313" key="2">
    <source>
        <dbReference type="EMBL" id="GAA99808.1"/>
    </source>
</evidence>
<proteinExistence type="predicted"/>